<accession>A0A931I876</accession>
<dbReference type="EMBL" id="JADMLG010000003">
    <property type="protein sequence ID" value="MBH0776727.1"/>
    <property type="molecule type" value="Genomic_DNA"/>
</dbReference>
<gene>
    <name evidence="2" type="ORF">IT779_10570</name>
</gene>
<name>A0A931I876_9NOCA</name>
<organism evidence="2 3">
    <name type="scientific">Nocardia bovistercoris</name>
    <dbReference type="NCBI Taxonomy" id="2785916"/>
    <lineage>
        <taxon>Bacteria</taxon>
        <taxon>Bacillati</taxon>
        <taxon>Actinomycetota</taxon>
        <taxon>Actinomycetes</taxon>
        <taxon>Mycobacteriales</taxon>
        <taxon>Nocardiaceae</taxon>
        <taxon>Nocardia</taxon>
    </lineage>
</organism>
<evidence type="ECO:0000313" key="2">
    <source>
        <dbReference type="EMBL" id="MBH0776727.1"/>
    </source>
</evidence>
<evidence type="ECO:0000256" key="1">
    <source>
        <dbReference type="SAM" id="MobiDB-lite"/>
    </source>
</evidence>
<evidence type="ECO:0000313" key="3">
    <source>
        <dbReference type="Proteomes" id="UP000655751"/>
    </source>
</evidence>
<sequence>MPGEVHNAGELEQARWIRPGNLVAWGQACAEPLAMTTESPRRRAEIGNGARAAETTTRRESFV</sequence>
<proteinExistence type="predicted"/>
<protein>
    <submittedName>
        <fullName evidence="2">Uncharacterized protein</fullName>
    </submittedName>
</protein>
<dbReference type="Proteomes" id="UP000655751">
    <property type="component" value="Unassembled WGS sequence"/>
</dbReference>
<comment type="caution">
    <text evidence="2">The sequence shown here is derived from an EMBL/GenBank/DDBJ whole genome shotgun (WGS) entry which is preliminary data.</text>
</comment>
<dbReference type="RefSeq" id="WP_196149047.1">
    <property type="nucleotide sequence ID" value="NZ_JADMLG010000003.1"/>
</dbReference>
<keyword evidence="3" id="KW-1185">Reference proteome</keyword>
<reference evidence="2" key="1">
    <citation type="submission" date="2020-11" db="EMBL/GenBank/DDBJ databases">
        <title>Nocardia NEAU-351.nov., a novel actinomycete isolated from the cow dung.</title>
        <authorList>
            <person name="Zhang X."/>
        </authorList>
    </citation>
    <scope>NUCLEOTIDE SEQUENCE</scope>
    <source>
        <strain evidence="2">NEAU-351</strain>
    </source>
</reference>
<feature type="region of interest" description="Disordered" evidence="1">
    <location>
        <begin position="35"/>
        <end position="63"/>
    </location>
</feature>
<dbReference type="AlphaFoldDB" id="A0A931I876"/>